<dbReference type="PANTHER" id="PTHR33991:SF1">
    <property type="entry name" value="DNA REPAIR PROTEIN RECO"/>
    <property type="match status" value="1"/>
</dbReference>
<dbReference type="EMBL" id="CP001614">
    <property type="protein sequence ID" value="ACR13239.1"/>
    <property type="molecule type" value="Genomic_DNA"/>
</dbReference>
<dbReference type="STRING" id="377629.TERTU_1190"/>
<keyword evidence="4 8" id="KW-0227">DNA damage</keyword>
<reference evidence="10 11" key="1">
    <citation type="journal article" date="2009" name="PLoS ONE">
        <title>The complete genome of Teredinibacter turnerae T7901: an intracellular endosymbiont of marine wood-boring bivalves (shipworms).</title>
        <authorList>
            <person name="Yang J.C."/>
            <person name="Madupu R."/>
            <person name="Durkin A.S."/>
            <person name="Ekborg N.A."/>
            <person name="Pedamallu C.S."/>
            <person name="Hostetler J.B."/>
            <person name="Radune D."/>
            <person name="Toms B.S."/>
            <person name="Henrissat B."/>
            <person name="Coutinho P.M."/>
            <person name="Schwarz S."/>
            <person name="Field L."/>
            <person name="Trindade-Silva A.E."/>
            <person name="Soares C.A.G."/>
            <person name="Elshahawi S."/>
            <person name="Hanora A."/>
            <person name="Schmidt E.W."/>
            <person name="Haygood M.G."/>
            <person name="Posfai J."/>
            <person name="Benner J."/>
            <person name="Madinger C."/>
            <person name="Nove J."/>
            <person name="Anton B."/>
            <person name="Chaudhary K."/>
            <person name="Foster J."/>
            <person name="Holman A."/>
            <person name="Kumar S."/>
            <person name="Lessard P.A."/>
            <person name="Luyten Y.A."/>
            <person name="Slatko B."/>
            <person name="Wood N."/>
            <person name="Wu B."/>
            <person name="Teplitski M."/>
            <person name="Mougous J.D."/>
            <person name="Ward N."/>
            <person name="Eisen J.A."/>
            <person name="Badger J.H."/>
            <person name="Distel D.L."/>
        </authorList>
    </citation>
    <scope>NUCLEOTIDE SEQUENCE [LARGE SCALE GENOMIC DNA]</scope>
    <source>
        <strain evidence="11">ATCC 39867 / T7901</strain>
    </source>
</reference>
<evidence type="ECO:0000256" key="3">
    <source>
        <dbReference type="ARBA" id="ARBA00021310"/>
    </source>
</evidence>
<dbReference type="GO" id="GO:0006302">
    <property type="term" value="P:double-strand break repair"/>
    <property type="evidence" value="ECO:0007669"/>
    <property type="project" value="TreeGrafter"/>
</dbReference>
<proteinExistence type="inferred from homology"/>
<dbReference type="InterPro" id="IPR022572">
    <property type="entry name" value="DNA_rep/recomb_RecO_N"/>
</dbReference>
<accession>C5BRN8</accession>
<dbReference type="Pfam" id="PF02565">
    <property type="entry name" value="RecO_C"/>
    <property type="match status" value="1"/>
</dbReference>
<sequence length="236" mass="26458">MKHAVEQEVGFLLHSRSFTDSRIILELFTRQHGKLKAVHRLPSRKRQATTKPQPFIPLVVHYSGSGELKNLSDLETLSAPILGAGTSLFCGLYLNELLQKLLPVEFEYAGLFASYQRALLSLSQAVPGEEDIPLREFELQLLAELGYGINFSMDTLGEAIGCNSERFYRFDPADGFTPTALNNDRRALICSGAEIAMLGEGQWQQEETRRIAKRVCRLAVNMVLGGRELKSRELFL</sequence>
<dbReference type="InterPro" id="IPR012340">
    <property type="entry name" value="NA-bd_OB-fold"/>
</dbReference>
<comment type="similarity">
    <text evidence="2 8">Belongs to the RecO family.</text>
</comment>
<keyword evidence="11" id="KW-1185">Reference proteome</keyword>
<evidence type="ECO:0000256" key="6">
    <source>
        <dbReference type="ARBA" id="ARBA00023204"/>
    </source>
</evidence>
<dbReference type="Proteomes" id="UP000009080">
    <property type="component" value="Chromosome"/>
</dbReference>
<dbReference type="NCBIfam" id="TIGR00613">
    <property type="entry name" value="reco"/>
    <property type="match status" value="1"/>
</dbReference>
<dbReference type="OrthoDB" id="9804792at2"/>
<dbReference type="KEGG" id="ttu:TERTU_1190"/>
<dbReference type="Pfam" id="PF11967">
    <property type="entry name" value="RecO_N"/>
    <property type="match status" value="1"/>
</dbReference>
<dbReference type="eggNOG" id="COG1381">
    <property type="taxonomic scope" value="Bacteria"/>
</dbReference>
<evidence type="ECO:0000313" key="10">
    <source>
        <dbReference type="EMBL" id="ACR13239.1"/>
    </source>
</evidence>
<dbReference type="AlphaFoldDB" id="C5BRN8"/>
<dbReference type="SUPFAM" id="SSF50249">
    <property type="entry name" value="Nucleic acid-binding proteins"/>
    <property type="match status" value="1"/>
</dbReference>
<evidence type="ECO:0000256" key="1">
    <source>
        <dbReference type="ARBA" id="ARBA00003065"/>
    </source>
</evidence>
<evidence type="ECO:0000256" key="8">
    <source>
        <dbReference type="HAMAP-Rule" id="MF_00201"/>
    </source>
</evidence>
<evidence type="ECO:0000313" key="11">
    <source>
        <dbReference type="Proteomes" id="UP000009080"/>
    </source>
</evidence>
<dbReference type="Gene3D" id="1.20.1440.120">
    <property type="entry name" value="Recombination protein O, C-terminal domain"/>
    <property type="match status" value="1"/>
</dbReference>
<dbReference type="Gene3D" id="2.40.50.140">
    <property type="entry name" value="Nucleic acid-binding proteins"/>
    <property type="match status" value="1"/>
</dbReference>
<dbReference type="RefSeq" id="WP_015819352.1">
    <property type="nucleotide sequence ID" value="NC_012997.1"/>
</dbReference>
<dbReference type="InterPro" id="IPR042242">
    <property type="entry name" value="RecO_C"/>
</dbReference>
<evidence type="ECO:0000259" key="9">
    <source>
        <dbReference type="Pfam" id="PF11967"/>
    </source>
</evidence>
<evidence type="ECO:0000256" key="5">
    <source>
        <dbReference type="ARBA" id="ARBA00023172"/>
    </source>
</evidence>
<feature type="domain" description="DNA replication/recombination mediator RecO N-terminal" evidence="9">
    <location>
        <begin position="7"/>
        <end position="78"/>
    </location>
</feature>
<keyword evidence="5 8" id="KW-0233">DNA recombination</keyword>
<evidence type="ECO:0000256" key="4">
    <source>
        <dbReference type="ARBA" id="ARBA00022763"/>
    </source>
</evidence>
<dbReference type="InterPro" id="IPR003717">
    <property type="entry name" value="RecO"/>
</dbReference>
<name>C5BRN8_TERTT</name>
<dbReference type="GO" id="GO:0006310">
    <property type="term" value="P:DNA recombination"/>
    <property type="evidence" value="ECO:0007669"/>
    <property type="project" value="UniProtKB-UniRule"/>
</dbReference>
<dbReference type="HAMAP" id="MF_00201">
    <property type="entry name" value="RecO"/>
    <property type="match status" value="1"/>
</dbReference>
<keyword evidence="6 8" id="KW-0234">DNA repair</keyword>
<evidence type="ECO:0000256" key="2">
    <source>
        <dbReference type="ARBA" id="ARBA00007452"/>
    </source>
</evidence>
<dbReference type="HOGENOM" id="CLU_066645_1_0_6"/>
<protein>
    <recommendedName>
        <fullName evidence="3 8">DNA repair protein RecO</fullName>
    </recommendedName>
    <alternativeName>
        <fullName evidence="7 8">Recombination protein O</fullName>
    </alternativeName>
</protein>
<gene>
    <name evidence="8 10" type="primary">recO</name>
    <name evidence="10" type="ordered locus">TERTU_1190</name>
</gene>
<dbReference type="GO" id="GO:0043590">
    <property type="term" value="C:bacterial nucleoid"/>
    <property type="evidence" value="ECO:0007669"/>
    <property type="project" value="TreeGrafter"/>
</dbReference>
<comment type="function">
    <text evidence="1 8">Involved in DNA repair and RecF pathway recombination.</text>
</comment>
<organism evidence="10 11">
    <name type="scientific">Teredinibacter turnerae (strain ATCC 39867 / T7901)</name>
    <dbReference type="NCBI Taxonomy" id="377629"/>
    <lineage>
        <taxon>Bacteria</taxon>
        <taxon>Pseudomonadati</taxon>
        <taxon>Pseudomonadota</taxon>
        <taxon>Gammaproteobacteria</taxon>
        <taxon>Cellvibrionales</taxon>
        <taxon>Cellvibrionaceae</taxon>
        <taxon>Teredinibacter</taxon>
    </lineage>
</organism>
<dbReference type="PANTHER" id="PTHR33991">
    <property type="entry name" value="DNA REPAIR PROTEIN RECO"/>
    <property type="match status" value="1"/>
</dbReference>
<evidence type="ECO:0000256" key="7">
    <source>
        <dbReference type="ARBA" id="ARBA00033409"/>
    </source>
</evidence>